<dbReference type="Gene3D" id="1.10.10.10">
    <property type="entry name" value="Winged helix-like DNA-binding domain superfamily/Winged helix DNA-binding domain"/>
    <property type="match status" value="1"/>
</dbReference>
<dbReference type="InterPro" id="IPR000792">
    <property type="entry name" value="Tscrpt_reg_LuxR_C"/>
</dbReference>
<keyword evidence="3" id="KW-1185">Reference proteome</keyword>
<dbReference type="SUPFAM" id="SSF52540">
    <property type="entry name" value="P-loop containing nucleoside triphosphate hydrolases"/>
    <property type="match status" value="1"/>
</dbReference>
<organism evidence="2 3">
    <name type="scientific">Amycolatopsis speibonae</name>
    <dbReference type="NCBI Taxonomy" id="1450224"/>
    <lineage>
        <taxon>Bacteria</taxon>
        <taxon>Bacillati</taxon>
        <taxon>Actinomycetota</taxon>
        <taxon>Actinomycetes</taxon>
        <taxon>Pseudonocardiales</taxon>
        <taxon>Pseudonocardiaceae</taxon>
        <taxon>Amycolatopsis</taxon>
    </lineage>
</organism>
<dbReference type="SMART" id="SM00421">
    <property type="entry name" value="HTH_LUXR"/>
    <property type="match status" value="1"/>
</dbReference>
<reference evidence="3" key="1">
    <citation type="journal article" date="2019" name="Int. J. Syst. Evol. Microbiol.">
        <title>The Global Catalogue of Microorganisms (GCM) 10K type strain sequencing project: providing services to taxonomists for standard genome sequencing and annotation.</title>
        <authorList>
            <consortium name="The Broad Institute Genomics Platform"/>
            <consortium name="The Broad Institute Genome Sequencing Center for Infectious Disease"/>
            <person name="Wu L."/>
            <person name="Ma J."/>
        </authorList>
    </citation>
    <scope>NUCLEOTIDE SEQUENCE [LARGE SCALE GENOMIC DNA]</scope>
    <source>
        <strain evidence="3">CGMCC 4.7676</strain>
    </source>
</reference>
<dbReference type="InterPro" id="IPR036388">
    <property type="entry name" value="WH-like_DNA-bd_sf"/>
</dbReference>
<dbReference type="EMBL" id="JBHRWK010000038">
    <property type="protein sequence ID" value="MFC3452641.1"/>
    <property type="molecule type" value="Genomic_DNA"/>
</dbReference>
<dbReference type="Pfam" id="PF13191">
    <property type="entry name" value="AAA_16"/>
    <property type="match status" value="1"/>
</dbReference>
<sequence length="907" mass="98107">MEDIIDAVQAGGPPLVLLTGLRGAGRTSTLASLSDKYEAAGRHVSAMRFTARGDVLPTRFTLDGNGRDHISTTQLRGPMRGEPVWAPIGPVANAADEPAVAARAAHAAAMALQRTGEGIVLLDDLQWIDRNSLAVLERLLRIIDGMQVTCVGALRVPAGGDAARYGPESLARLREENLVRTLRVKPMGKEEVAERLAATLLATPEPALITRVHDLSRGVHATVSEATDLLLRRGAIKVVDRSAYLVPGTAEAEPFPQSEYAKRVRALGRAVWEAAKAAAILFPLGPAMPRLIGQAIGTDERETLDLLEVLRRAGVLHRGRKGGSWRFTVPLSAISLADSVGPCERRELAAIAVDALWAGTATCTDPDLRGNLLADAGRLIDPVRATEELLTQATAVRDTYPESTLRWLKATTELTDDRTQRAKSLLMLASGYHRYGDHRQALHCTRLLLDEYMDQLNPDSLIESQSLLIHGLNELGETEALMEIANGDHRLSGTPGSRTVIRALASAVLDRWADAEQHLAAESSLPGEPCRTVLARLIKTTGALWQGRPELFEQSLRERESWPARDIPRYRMEQVDNHLTGLLMTGELSRAEELLAAEDLSWENTRPCVQVLSTALRGEFRIATELACRIVAEQSSTSFDAATAGMYHAAVSGLVCQGRLATARALLTAARATTPVLAHLLDFTEAQIDRALGDDRRAADRFTAALATAGERGLVVGSDLACAELADLSLGLGDRETAERCQATAERLAATLATGRAILQAEFVRGVVSGNRNAAARSLRLAYERDQPLELALTIVRLVKHRVASPPLLAEAYELLGYLGALLLRAQTRSLMREHGIAVPGRRKTVEENEHLLAVLAAEGLSNKQIAAVLSASERSVEGRLSRLFSRTGYCSRIELSTAMVNGSLRF</sequence>
<protein>
    <submittedName>
        <fullName evidence="2">AAA family ATPase</fullName>
    </submittedName>
</protein>
<comment type="caution">
    <text evidence="2">The sequence shown here is derived from an EMBL/GenBank/DDBJ whole genome shotgun (WGS) entry which is preliminary data.</text>
</comment>
<dbReference type="InterPro" id="IPR016032">
    <property type="entry name" value="Sig_transdc_resp-reg_C-effctor"/>
</dbReference>
<dbReference type="Proteomes" id="UP001595645">
    <property type="component" value="Unassembled WGS sequence"/>
</dbReference>
<dbReference type="InterPro" id="IPR041664">
    <property type="entry name" value="AAA_16"/>
</dbReference>
<proteinExistence type="predicted"/>
<gene>
    <name evidence="2" type="ORF">ACFOSH_24665</name>
</gene>
<dbReference type="RefSeq" id="WP_378241413.1">
    <property type="nucleotide sequence ID" value="NZ_JBHRWK010000038.1"/>
</dbReference>
<evidence type="ECO:0000259" key="1">
    <source>
        <dbReference type="SMART" id="SM00421"/>
    </source>
</evidence>
<accession>A0ABV7P4C9</accession>
<dbReference type="InterPro" id="IPR027417">
    <property type="entry name" value="P-loop_NTPase"/>
</dbReference>
<dbReference type="SUPFAM" id="SSF46894">
    <property type="entry name" value="C-terminal effector domain of the bipartite response regulators"/>
    <property type="match status" value="1"/>
</dbReference>
<name>A0ABV7P4C9_9PSEU</name>
<evidence type="ECO:0000313" key="2">
    <source>
        <dbReference type="EMBL" id="MFC3452641.1"/>
    </source>
</evidence>
<evidence type="ECO:0000313" key="3">
    <source>
        <dbReference type="Proteomes" id="UP001595645"/>
    </source>
</evidence>
<feature type="domain" description="HTH luxR-type" evidence="1">
    <location>
        <begin position="843"/>
        <end position="900"/>
    </location>
</feature>